<dbReference type="SUPFAM" id="SSF50891">
    <property type="entry name" value="Cyclophilin-like"/>
    <property type="match status" value="1"/>
</dbReference>
<keyword evidence="10" id="KW-1185">Reference proteome</keyword>
<evidence type="ECO:0000256" key="5">
    <source>
        <dbReference type="ARBA" id="ARBA00042090"/>
    </source>
</evidence>
<feature type="domain" description="PPIase cyclophilin-type" evidence="8">
    <location>
        <begin position="58"/>
        <end position="92"/>
    </location>
</feature>
<protein>
    <recommendedName>
        <fullName evidence="4">Spliceosome-associated protein CWC27 homolog</fullName>
    </recommendedName>
    <alternativeName>
        <fullName evidence="5">Probable inactive peptidyl-prolyl cis-trans isomerase CWC27 homolog</fullName>
    </alternativeName>
</protein>
<dbReference type="Proteomes" id="UP000250275">
    <property type="component" value="Unassembled WGS sequence"/>
</dbReference>
<dbReference type="InterPro" id="IPR002130">
    <property type="entry name" value="Cyclophilin-type_PPIase_dom"/>
</dbReference>
<comment type="similarity">
    <text evidence="2">Belongs to the cyclophilin-type PPIase family.</text>
</comment>
<evidence type="ECO:0000313" key="9">
    <source>
        <dbReference type="EMBL" id="OAD58876.1"/>
    </source>
</evidence>
<proteinExistence type="inferred from homology"/>
<feature type="region of interest" description="Disordered" evidence="7">
    <location>
        <begin position="206"/>
        <end position="233"/>
    </location>
</feature>
<dbReference type="GO" id="GO:0071013">
    <property type="term" value="C:catalytic step 2 spliceosome"/>
    <property type="evidence" value="ECO:0007669"/>
    <property type="project" value="TreeGrafter"/>
</dbReference>
<evidence type="ECO:0000256" key="7">
    <source>
        <dbReference type="SAM" id="MobiDB-lite"/>
    </source>
</evidence>
<evidence type="ECO:0000259" key="8">
    <source>
        <dbReference type="Pfam" id="PF00160"/>
    </source>
</evidence>
<dbReference type="InterPro" id="IPR044666">
    <property type="entry name" value="Cyclophilin_A-like"/>
</dbReference>
<organism evidence="9 10">
    <name type="scientific">Eufriesea mexicana</name>
    <dbReference type="NCBI Taxonomy" id="516756"/>
    <lineage>
        <taxon>Eukaryota</taxon>
        <taxon>Metazoa</taxon>
        <taxon>Ecdysozoa</taxon>
        <taxon>Arthropoda</taxon>
        <taxon>Hexapoda</taxon>
        <taxon>Insecta</taxon>
        <taxon>Pterygota</taxon>
        <taxon>Neoptera</taxon>
        <taxon>Endopterygota</taxon>
        <taxon>Hymenoptera</taxon>
        <taxon>Apocrita</taxon>
        <taxon>Aculeata</taxon>
        <taxon>Apoidea</taxon>
        <taxon>Anthophila</taxon>
        <taxon>Apidae</taxon>
        <taxon>Eufriesea</taxon>
    </lineage>
</organism>
<evidence type="ECO:0000313" key="10">
    <source>
        <dbReference type="Proteomes" id="UP000250275"/>
    </source>
</evidence>
<evidence type="ECO:0000256" key="2">
    <source>
        <dbReference type="ARBA" id="ARBA00007365"/>
    </source>
</evidence>
<name>A0A310SQZ2_9HYME</name>
<feature type="compositionally biased region" description="Acidic residues" evidence="7">
    <location>
        <begin position="223"/>
        <end position="233"/>
    </location>
</feature>
<evidence type="ECO:0000256" key="4">
    <source>
        <dbReference type="ARBA" id="ARBA00040027"/>
    </source>
</evidence>
<accession>A0A310SQZ2</accession>
<dbReference type="EMBL" id="KQ760832">
    <property type="protein sequence ID" value="OAD58876.1"/>
    <property type="molecule type" value="Genomic_DNA"/>
</dbReference>
<keyword evidence="9" id="KW-0413">Isomerase</keyword>
<dbReference type="Gene3D" id="2.40.100.10">
    <property type="entry name" value="Cyclophilin-like"/>
    <property type="match status" value="1"/>
</dbReference>
<keyword evidence="3" id="KW-0539">Nucleus</keyword>
<dbReference type="PANTHER" id="PTHR45625">
    <property type="entry name" value="PEPTIDYL-PROLYL CIS-TRANS ISOMERASE-RELATED"/>
    <property type="match status" value="1"/>
</dbReference>
<dbReference type="InterPro" id="IPR029000">
    <property type="entry name" value="Cyclophilin-like_dom_sf"/>
</dbReference>
<dbReference type="AlphaFoldDB" id="A0A310SQZ2"/>
<gene>
    <name evidence="9" type="ORF">WN48_10228</name>
</gene>
<evidence type="ECO:0000256" key="3">
    <source>
        <dbReference type="ARBA" id="ARBA00023242"/>
    </source>
</evidence>
<dbReference type="PANTHER" id="PTHR45625:SF6">
    <property type="entry name" value="SPLICEOSOME-ASSOCIATED PROTEIN CWC27 HOMOLOG"/>
    <property type="match status" value="1"/>
</dbReference>
<reference evidence="9 10" key="1">
    <citation type="submission" date="2015-07" db="EMBL/GenBank/DDBJ databases">
        <title>The genome of Eufriesea mexicana.</title>
        <authorList>
            <person name="Pan H."/>
            <person name="Kapheim K."/>
        </authorList>
    </citation>
    <scope>NUCLEOTIDE SEQUENCE [LARGE SCALE GENOMIC DNA]</scope>
    <source>
        <strain evidence="9">0111107269</strain>
        <tissue evidence="9">Whole body</tissue>
    </source>
</reference>
<dbReference type="Pfam" id="PF00160">
    <property type="entry name" value="Pro_isomerase"/>
    <property type="match status" value="1"/>
</dbReference>
<comment type="subcellular location">
    <subcellularLocation>
        <location evidence="1">Nucleus</location>
    </subcellularLocation>
</comment>
<dbReference type="OrthoDB" id="442970at2759"/>
<evidence type="ECO:0000256" key="6">
    <source>
        <dbReference type="ARBA" id="ARBA00046368"/>
    </source>
</evidence>
<evidence type="ECO:0000256" key="1">
    <source>
        <dbReference type="ARBA" id="ARBA00004123"/>
    </source>
</evidence>
<sequence length="233" mass="26605">MSSNIYRDLETIKNAIILVLRHIMDFIGPIKSMPKGGKRRLTNMSNIYMHEPPTMAKVTMKTTVGDIELELWAKETPKACRNFIRLCVEGYCSTPDLQNKHAIFGKVTGETVYNMLELEEALVDEIKTIILNYPFSDIIPRKIVQESEKVKGSSKTKTARVKDFNFLSFGAEEDNEESVLLNKKFRGKASQLVIIAMTEKIKNKLRDTQKKPKKVGNYKINDVEDDEDIKGNE</sequence>
<comment type="subunit">
    <text evidence="6">Part of the activated spliceosome B/catalytic step 1 spliceosome, one of the forms of the spliceosome which has a well-formed active site but still cannot catalyze the branching reaction and is composed at least of 52 proteins, the U2, U5 and U6 snRNAs and the pre-mRNA. Recruited during early steps of activated spliceosome B maturation, it is probably one of the first proteins released from this complex as he matures to the spliceosome C complex. Component of the minor spliceosome, which splices U12-type introns.</text>
</comment>
<dbReference type="GO" id="GO:0003755">
    <property type="term" value="F:peptidyl-prolyl cis-trans isomerase activity"/>
    <property type="evidence" value="ECO:0007669"/>
    <property type="project" value="InterPro"/>
</dbReference>